<accession>A0A5B9FUI4</accession>
<dbReference type="KEGG" id="fak:FUA48_14080"/>
<keyword evidence="2" id="KW-1185">Reference proteome</keyword>
<sequence>MPVNTNLKYYPSLKNLITLDSIPDSFDFVKTMAADIFEKIFYKDFQSSVSNDGSTAFYNLEIITREQIAFDLLLGLKFVLNRDTDQNDISSFPITIEYNWPIIAHFKSFDIETFSFSLEDFYKLGLTVFNISEIEVVDQAIKNRAVDIPPSLNPVNLFVDDLNTALSGHLSAPISYPVTDNPAQELVRDIEIKYESIASVAVFKTYLLNTDVATTQDNTEAFFKAFVPYDFKTYLREILIPRARVTLEVSASIEFPRNILKPWNDLGTLPDPNPESKAYFDFAKAILYADTDAGVGYNLELAGTLNPRYCEIGDTGLLVQIESLKLDLSKSTNIPEAFNDNRPENFTGVYARAVSVTFPPRWFTQESEITGNTTTSLRLGAYDLLIGTGGFSGIIGLEAVPVGVGTEFQYFNDKFNFIYPVTLYEKNDETNQFFEVNFSNYVDLRAYLATLNQDVPYAFKFPLSLQPVGSSQVLKFTTASEYYSYLASLNENILWKRIGNDNGFKVGFRSFDITFSQSKVISSNISGVLELNKFTYPEGHFLEDSPMQIDIEGHVQEDGGFNLTAKTQQLPITLKDIFTYNLKTVELGRDNSNSPFYLGTSGTLQFEGILRDVLKLGPIEIDRLRIYSDGSMEFDGGSINLAEPIVLPLGPADITVTAIHYGSHQKEVNGVMRKFNYFGFDGGINVDPLGVEIRGDGIKYYYCTDDLPNKPQAYLHIQTLYLDLTIPASTPVAIINGWLSIPEPGTSPEYAGGIKIQLPKAKITGSADMKLAPRYPAFIIDASIEFPAPIPLGTFAIYGFRGLLGYRYVAEKEAVGLVSGVDTWYDYYKVPPRGIHVTKFRGPNQTNNAQDPFSIGAGASLGTSFDNGTVLNIKAMILLSVPSLFMIDGRAAVLSARLGLDNTQDPPFFAFVAIGDNSLEFGFGADFKMPTGSGSILKLYADVQAAFFFNNPSKWYVNIGTRDNPVTAEILQLVTLKSYLMLSGRGIEAGSRGEFDFQRNYAGIIKVHAWAYIEVGGKISFEKPQFGAYLDAGVGAEINVKFVELSASFQILFAVEASQPYLIYGKVRIKIKIKILFVFKFSFDQEVEVLWEKSKNVDRTPINPLINGTNTAIIPQIVKGVNMLSNETFELAYLGSSIPSNLPSQITQHIIPLDTYIDLKTEKALLPGAVGNLIGGVTNPPDKYTDLIPPDKVVKGKELRQVKHQYSLESLVIKSWRPASQGVSAAWVDYHPYKALYPDDQSSAFDNLKIGQFQKSDGRYNTVRLLATTPFSYTEQGEPGWYIPEQYGLTPGTLFCEGEHLSPKCADFLDKPLQQQYYFFDGNQMIYSNEAAFLLLNTTDNDYAEITDHTNVFGFAKSLAFGNKKKLQTILPEPSVYISLKLSSDSQGVRIKYYAPLIDDLALEVQYGNPDPNAINQSEPHTVLLSTSQLNESILYNKPSWRAVTKIVIEPLYPNPVLLNSLQAQIQGINNLNAQIALGLATGTPQSTDSLISELNLINGQQGNISSQGYSFDLDNNLYQADNNTTLLTAWDFGSGHKVKGNPFGFMVSGNVLTIESRHQILGVRLFPEFPTTRYELINDGRKATVLAGDIRDFIVPGEGIKLEIDVFETKCEKDETLCELYDSLLQIYNGCLIDPSQIREEEIPDVAKCIANSRSLIYDFDKQYPQYEVENIYIDQTKDIDTFMADQTLEHYVRAYQALAKIIEGIEQTGGCDCGCDEDYELCKLYDDLMAIYQSCLMDPGVAEESDMTAMTGCMQSYLSTVGDFDSNFPDYELAKKLYYDQLKDINNFIANGSLASYQVAYAAAQEIQNGISIMGNCDCGGDKETTLEDLFNSIEEIYHNCFPDIDNLFDFSVQIGCAQDIIDFLNDFDTANPQYGIIGDLQDYIDLLLDFIVHPDAGSYQNAVGAIGEILDYLNDLGHYAFDKIPDTTLLHQVCWLSLESYEYNLNIPGQAAISQDAQATIDGITKYIQPVWRPDTSYVVQFVLKDTVDNGENSQLYPFTYGFTTGGPVGYFHTHPQSTYGGNQINSNPDAFALTSLRQYIDYERSYPNADGNLLSAKPLFYNDETSQIYLFFAKTYATHFFNTWQTYNGKAPVSGRMKIVIKDPVEGTQIVNPPYLDYDENDITTIHIPQTVEEWRDDLFPPVPFVISQWANLYQANNCIIVGADPIKPASKFISIALKHLKPEKLYTAIVNNLYDSDGNGQFSAVDETREVHKFVFKTSRYASFAEQVNSYLLTDGTGDDSVSREAVFSISKPLTAQQVDMAYKTIVGVANPADSYINQYQHAYDRIFEGILGLEPLDEAVSTEFNFIRNSNDNKVIAVIVRNPEPFNIPRIPISEIMDTLQVMNGSSPDTNYKVVFSKDYAQAIIMHSSQAITAPSLSFKFRYKIWNGYSYEESGNVPPITIDVL</sequence>
<dbReference type="RefSeq" id="WP_147584119.1">
    <property type="nucleotide sequence ID" value="NZ_CP042831.1"/>
</dbReference>
<proteinExistence type="predicted"/>
<dbReference type="Proteomes" id="UP000321222">
    <property type="component" value="Chromosome"/>
</dbReference>
<name>A0A5B9FUI4_9FLAO</name>
<evidence type="ECO:0000313" key="1">
    <source>
        <dbReference type="EMBL" id="QEE50665.1"/>
    </source>
</evidence>
<evidence type="ECO:0000313" key="2">
    <source>
        <dbReference type="Proteomes" id="UP000321222"/>
    </source>
</evidence>
<protein>
    <submittedName>
        <fullName evidence="1">Uncharacterized protein</fullName>
    </submittedName>
</protein>
<organism evidence="1 2">
    <name type="scientific">Flavobacterium alkalisoli</name>
    <dbReference type="NCBI Taxonomy" id="2602769"/>
    <lineage>
        <taxon>Bacteria</taxon>
        <taxon>Pseudomonadati</taxon>
        <taxon>Bacteroidota</taxon>
        <taxon>Flavobacteriia</taxon>
        <taxon>Flavobacteriales</taxon>
        <taxon>Flavobacteriaceae</taxon>
        <taxon>Flavobacterium</taxon>
    </lineage>
</organism>
<gene>
    <name evidence="1" type="ORF">FUA48_14080</name>
</gene>
<dbReference type="OrthoDB" id="1205007at2"/>
<reference evidence="1 2" key="1">
    <citation type="submission" date="2019-08" db="EMBL/GenBank/DDBJ databases">
        <title>Flavobacterium alkalisoli sp. nov., isolated from rhizosphere soil of Suaeda salsa.</title>
        <authorList>
            <person name="Sun J.-Q."/>
            <person name="Xu L."/>
        </authorList>
    </citation>
    <scope>NUCLEOTIDE SEQUENCE [LARGE SCALE GENOMIC DNA]</scope>
    <source>
        <strain evidence="1 2">XS-5</strain>
    </source>
</reference>
<dbReference type="EMBL" id="CP042831">
    <property type="protein sequence ID" value="QEE50665.1"/>
    <property type="molecule type" value="Genomic_DNA"/>
</dbReference>